<organism evidence="1 2">
    <name type="scientific">Plasmodium relictum</name>
    <dbReference type="NCBI Taxonomy" id="85471"/>
    <lineage>
        <taxon>Eukaryota</taxon>
        <taxon>Sar</taxon>
        <taxon>Alveolata</taxon>
        <taxon>Apicomplexa</taxon>
        <taxon>Aconoidasida</taxon>
        <taxon>Haemosporida</taxon>
        <taxon>Plasmodiidae</taxon>
        <taxon>Plasmodium</taxon>
        <taxon>Plasmodium (Haemamoeba)</taxon>
    </lineage>
</organism>
<dbReference type="VEuPathDB" id="PlasmoDB:PRELSG_1224500"/>
<dbReference type="AlphaFoldDB" id="A0A1J1H8Q7"/>
<name>A0A1J1H8Q7_PLARL</name>
<dbReference type="EMBL" id="LN835307">
    <property type="protein sequence ID" value="CRH01361.1"/>
    <property type="molecule type" value="Genomic_DNA"/>
</dbReference>
<dbReference type="OrthoDB" id="372108at2759"/>
<dbReference type="KEGG" id="prel:PRELSG_1224500"/>
<dbReference type="GeneID" id="39737489"/>
<dbReference type="RefSeq" id="XP_028534361.1">
    <property type="nucleotide sequence ID" value="XM_028678031.1"/>
</dbReference>
<accession>A0A1J1H8Q7</accession>
<sequence>MEKKKNSRKSSILSEKLNFNKSYLDLSNYSKVNYIKQNSINNTSEICEFFTSITSNQKDLNKRYEQLFSLIKKFGKEIKYLLNKNDEYNNLLIDTNEYIKKIKTKLNNSSYNDFENIEIELCEDTNNIDIIAKLIAHLFKVVDYYSKNSYEWNRKIDDLKRGMGNKEAYTNLERKLTLKNEELKKEMVNNMSSLKEQQDLKIKIKEDRNVYRKDLQHIYQKLLYFILKFLLRDKKYKIQRLYFITWLNVVKNKKEATNRIIKSLCKKEEYLLSYCLKKLKNNCYEIHLTEKIASMLDIYINDSKANYSCIDNIQKSNKSNIYLDLVNSNKTKKSNLSINYDNSNNNNRTKKSDASIYYSTINNNKIRKSDASSTYNDFDNIKKKKSDITKLCNEKNNENDYDVNNSLFDTRSESNYNVEKVYDKFLYQIKDKADKKNVDILHQTIKKLNYKITEIKNTLEMQKKINDELFKSMSLDKNSLNHKNSINNKLSETDYNTSVDNNESLNLLSEKTLSEYLLNKNTSRNMSKNNNLDRKYIIKKNNEDDKMFRHDRKKNSDDLSKKNINDNKEKWSLNSEYFKNNSTDTLNVDNNYLNERKFKDNINNLYIQNGNNNNKKDVNDNNSPSNIKLILRTGGGFRKLSENDQKNYIEKINFLNDNNLLGYETNLNIKIKGPPFFQNLPNNNQKTFKKEKRHRSLSKFYNMH</sequence>
<reference evidence="1 2" key="1">
    <citation type="submission" date="2015-04" db="EMBL/GenBank/DDBJ databases">
        <authorList>
            <consortium name="Pathogen Informatics"/>
        </authorList>
    </citation>
    <scope>NUCLEOTIDE SEQUENCE [LARGE SCALE GENOMIC DNA]</scope>
    <source>
        <strain evidence="1 2">SGS1</strain>
    </source>
</reference>
<dbReference type="Proteomes" id="UP000220158">
    <property type="component" value="Chromosome 12"/>
</dbReference>
<evidence type="ECO:0000313" key="1">
    <source>
        <dbReference type="EMBL" id="CRH01361.1"/>
    </source>
</evidence>
<protein>
    <submittedName>
        <fullName evidence="1">Uncharacterized protein</fullName>
    </submittedName>
</protein>
<keyword evidence="2" id="KW-1185">Reference proteome</keyword>
<proteinExistence type="predicted"/>
<evidence type="ECO:0000313" key="2">
    <source>
        <dbReference type="Proteomes" id="UP000220158"/>
    </source>
</evidence>
<gene>
    <name evidence="1" type="ORF">PRELSG_1224500</name>
</gene>